<dbReference type="GO" id="GO:1904680">
    <property type="term" value="F:peptide transmembrane transporter activity"/>
    <property type="evidence" value="ECO:0007669"/>
    <property type="project" value="TreeGrafter"/>
</dbReference>
<feature type="compositionally biased region" description="Basic and acidic residues" evidence="1">
    <location>
        <begin position="25"/>
        <end position="36"/>
    </location>
</feature>
<dbReference type="Pfam" id="PF00496">
    <property type="entry name" value="SBP_bac_5"/>
    <property type="match status" value="1"/>
</dbReference>
<evidence type="ECO:0000256" key="2">
    <source>
        <dbReference type="SAM" id="SignalP"/>
    </source>
</evidence>
<keyword evidence="2" id="KW-0732">Signal</keyword>
<dbReference type="PIRSF" id="PIRSF002741">
    <property type="entry name" value="MppA"/>
    <property type="match status" value="1"/>
</dbReference>
<evidence type="ECO:0000313" key="4">
    <source>
        <dbReference type="EMBL" id="PLT54357.1"/>
    </source>
</evidence>
<dbReference type="Gene3D" id="3.90.76.10">
    <property type="entry name" value="Dipeptide-binding Protein, Domain 1"/>
    <property type="match status" value="1"/>
</dbReference>
<dbReference type="InterPro" id="IPR000914">
    <property type="entry name" value="SBP_5_dom"/>
</dbReference>
<gene>
    <name evidence="4" type="ORF">CDL18_10245</name>
</gene>
<accession>A0A2N5NH66</accession>
<dbReference type="GO" id="GO:0043190">
    <property type="term" value="C:ATP-binding cassette (ABC) transporter complex"/>
    <property type="evidence" value="ECO:0007669"/>
    <property type="project" value="InterPro"/>
</dbReference>
<dbReference type="SUPFAM" id="SSF53850">
    <property type="entry name" value="Periplasmic binding protein-like II"/>
    <property type="match status" value="1"/>
</dbReference>
<dbReference type="PROSITE" id="PS51257">
    <property type="entry name" value="PROKAR_LIPOPROTEIN"/>
    <property type="match status" value="1"/>
</dbReference>
<feature type="region of interest" description="Disordered" evidence="1">
    <location>
        <begin position="22"/>
        <end position="44"/>
    </location>
</feature>
<dbReference type="Gene3D" id="3.40.190.10">
    <property type="entry name" value="Periplasmic binding protein-like II"/>
    <property type="match status" value="1"/>
</dbReference>
<comment type="caution">
    <text evidence="4">The sequence shown here is derived from an EMBL/GenBank/DDBJ whole genome shotgun (WGS) entry which is preliminary data.</text>
</comment>
<evidence type="ECO:0000313" key="5">
    <source>
        <dbReference type="Proteomes" id="UP000234849"/>
    </source>
</evidence>
<dbReference type="PANTHER" id="PTHR30290">
    <property type="entry name" value="PERIPLASMIC BINDING COMPONENT OF ABC TRANSPORTER"/>
    <property type="match status" value="1"/>
</dbReference>
<reference evidence="4 5" key="1">
    <citation type="journal article" date="2017" name="Genome Med.">
        <title>A novel Ruminococcus gnavus clade enriched in inflammatory bowel disease patients.</title>
        <authorList>
            <person name="Hall A.B."/>
            <person name="Yassour M."/>
            <person name="Sauk J."/>
            <person name="Garner A."/>
            <person name="Jiang X."/>
            <person name="Arthur T."/>
            <person name="Lagoudas G.K."/>
            <person name="Vatanen T."/>
            <person name="Fornelos N."/>
            <person name="Wilson R."/>
            <person name="Bertha M."/>
            <person name="Cohen M."/>
            <person name="Garber J."/>
            <person name="Khalili H."/>
            <person name="Gevers D."/>
            <person name="Ananthakrishnan A.N."/>
            <person name="Kugathasan S."/>
            <person name="Lander E.S."/>
            <person name="Blainey P."/>
            <person name="Vlamakis H."/>
            <person name="Xavier R.J."/>
            <person name="Huttenhower C."/>
        </authorList>
    </citation>
    <scope>NUCLEOTIDE SEQUENCE [LARGE SCALE GENOMIC DNA]</scope>
    <source>
        <strain evidence="4 5">RJX1118</strain>
    </source>
</reference>
<sequence length="577" mass="63714">MKKKALACLLAAVMALSLAACGGGSDDKKTSEKTETQDTNSSLEATNQLIEAEDPSALPETAAKRKDTLIAGVADFAGVFNPVYWEANEDMQVVSATNASLSVNDDKGEIVDGTASMSVSEDGKVYTYKLTKEKYNDGSDVKAEDYVNWYKVVADPSYDGYQDISKVNVVGYDDYKNGSATEISGIKVVDESTIEITLEAANTSAPYVLGSAVPISTAKYGDLIKKGDLSKFKSLNMVDYVSNGAYVLKEYKEKTSATLEANPNFYLGEPKTKNLIFKVVATNAELQAVETGDVDIHDQVVCDDDHIEEAMSAGFINLKIQPTLGYGYVATNQKNEIFQDVKVRQALLHAIDRKSLNQAVYGQYAITLNIPQAPISWLYDDEGMETYDYDLEKAAELLKEAGWEKDGDKLMKDGKQMKIVFSAMSGNVVTDTMIPLMIDAYGQLGIDFQAEYVDWPTLQSKSQNGTFDMLFMAWGLTADPDLTGTFASAEAGGTQNRTGYANPELDKMLAEALASTSQDEQKEKYKEIYKLINEELPLYPIYERCDLICYNTRVQNIEQSSYVKWYQQDKIVNIEVE</sequence>
<protein>
    <recommendedName>
        <fullName evidence="3">Solute-binding protein family 5 domain-containing protein</fullName>
    </recommendedName>
</protein>
<evidence type="ECO:0000256" key="1">
    <source>
        <dbReference type="SAM" id="MobiDB-lite"/>
    </source>
</evidence>
<evidence type="ECO:0000259" key="3">
    <source>
        <dbReference type="Pfam" id="PF00496"/>
    </source>
</evidence>
<dbReference type="InterPro" id="IPR030678">
    <property type="entry name" value="Peptide/Ni-bd"/>
</dbReference>
<dbReference type="Gene3D" id="3.10.105.10">
    <property type="entry name" value="Dipeptide-binding Protein, Domain 3"/>
    <property type="match status" value="1"/>
</dbReference>
<dbReference type="GO" id="GO:0015833">
    <property type="term" value="P:peptide transport"/>
    <property type="evidence" value="ECO:0007669"/>
    <property type="project" value="TreeGrafter"/>
</dbReference>
<dbReference type="EMBL" id="NIHM01000013">
    <property type="protein sequence ID" value="PLT54357.1"/>
    <property type="molecule type" value="Genomic_DNA"/>
</dbReference>
<dbReference type="RefSeq" id="WP_101879853.1">
    <property type="nucleotide sequence ID" value="NZ_NIHM01000013.1"/>
</dbReference>
<dbReference type="AlphaFoldDB" id="A0A2N5NH66"/>
<dbReference type="PANTHER" id="PTHR30290:SF81">
    <property type="entry name" value="OLIGOPEPTIDE-BINDING PROTEIN OPPA"/>
    <property type="match status" value="1"/>
</dbReference>
<feature type="domain" description="Solute-binding protein family 5" evidence="3">
    <location>
        <begin position="116"/>
        <end position="483"/>
    </location>
</feature>
<dbReference type="Proteomes" id="UP000234849">
    <property type="component" value="Unassembled WGS sequence"/>
</dbReference>
<organism evidence="4 5">
    <name type="scientific">Mediterraneibacter gnavus</name>
    <name type="common">Ruminococcus gnavus</name>
    <dbReference type="NCBI Taxonomy" id="33038"/>
    <lineage>
        <taxon>Bacteria</taxon>
        <taxon>Bacillati</taxon>
        <taxon>Bacillota</taxon>
        <taxon>Clostridia</taxon>
        <taxon>Lachnospirales</taxon>
        <taxon>Lachnospiraceae</taxon>
        <taxon>Mediterraneibacter</taxon>
    </lineage>
</organism>
<dbReference type="CDD" id="cd00995">
    <property type="entry name" value="PBP2_NikA_DppA_OppA_like"/>
    <property type="match status" value="1"/>
</dbReference>
<name>A0A2N5NH66_MEDGN</name>
<feature type="signal peptide" evidence="2">
    <location>
        <begin position="1"/>
        <end position="19"/>
    </location>
</feature>
<dbReference type="GO" id="GO:0042597">
    <property type="term" value="C:periplasmic space"/>
    <property type="evidence" value="ECO:0007669"/>
    <property type="project" value="UniProtKB-ARBA"/>
</dbReference>
<dbReference type="InterPro" id="IPR039424">
    <property type="entry name" value="SBP_5"/>
</dbReference>
<feature type="chain" id="PRO_5039545954" description="Solute-binding protein family 5 domain-containing protein" evidence="2">
    <location>
        <begin position="20"/>
        <end position="577"/>
    </location>
</feature>
<proteinExistence type="predicted"/>